<evidence type="ECO:0000313" key="3">
    <source>
        <dbReference type="Proteomes" id="UP000023152"/>
    </source>
</evidence>
<dbReference type="Pfam" id="PF10294">
    <property type="entry name" value="Methyltransf_16"/>
    <property type="match status" value="1"/>
</dbReference>
<dbReference type="OrthoDB" id="46564at2759"/>
<dbReference type="Proteomes" id="UP000023152">
    <property type="component" value="Unassembled WGS sequence"/>
</dbReference>
<evidence type="ECO:0000313" key="2">
    <source>
        <dbReference type="EMBL" id="ETO21550.1"/>
    </source>
</evidence>
<dbReference type="EMBL" id="ASPP01011510">
    <property type="protein sequence ID" value="ETO21550.1"/>
    <property type="molecule type" value="Genomic_DNA"/>
</dbReference>
<feature type="region of interest" description="Disordered" evidence="1">
    <location>
        <begin position="1"/>
        <end position="29"/>
    </location>
</feature>
<dbReference type="GO" id="GO:0008276">
    <property type="term" value="F:protein methyltransferase activity"/>
    <property type="evidence" value="ECO:0007669"/>
    <property type="project" value="InterPro"/>
</dbReference>
<comment type="caution">
    <text evidence="2">The sequence shown here is derived from an EMBL/GenBank/DDBJ whole genome shotgun (WGS) entry which is preliminary data.</text>
</comment>
<dbReference type="PANTHER" id="PTHR23108">
    <property type="entry name" value="METHYLTRANSFERASE-RELATED"/>
    <property type="match status" value="1"/>
</dbReference>
<dbReference type="AlphaFoldDB" id="X6N5J3"/>
<reference evidence="2 3" key="1">
    <citation type="journal article" date="2013" name="Curr. Biol.">
        <title>The Genome of the Foraminiferan Reticulomyxa filosa.</title>
        <authorList>
            <person name="Glockner G."/>
            <person name="Hulsmann N."/>
            <person name="Schleicher M."/>
            <person name="Noegel A.A."/>
            <person name="Eichinger L."/>
            <person name="Gallinger C."/>
            <person name="Pawlowski J."/>
            <person name="Sierra R."/>
            <person name="Euteneuer U."/>
            <person name="Pillet L."/>
            <person name="Moustafa A."/>
            <person name="Platzer M."/>
            <person name="Groth M."/>
            <person name="Szafranski K."/>
            <person name="Schliwa M."/>
        </authorList>
    </citation>
    <scope>NUCLEOTIDE SEQUENCE [LARGE SCALE GENOMIC DNA]</scope>
</reference>
<gene>
    <name evidence="2" type="ORF">RFI_15653</name>
</gene>
<feature type="compositionally biased region" description="Basic residues" evidence="1">
    <location>
        <begin position="1"/>
        <end position="15"/>
    </location>
</feature>
<organism evidence="2 3">
    <name type="scientific">Reticulomyxa filosa</name>
    <dbReference type="NCBI Taxonomy" id="46433"/>
    <lineage>
        <taxon>Eukaryota</taxon>
        <taxon>Sar</taxon>
        <taxon>Rhizaria</taxon>
        <taxon>Retaria</taxon>
        <taxon>Foraminifera</taxon>
        <taxon>Monothalamids</taxon>
        <taxon>Reticulomyxidae</taxon>
        <taxon>Reticulomyxa</taxon>
    </lineage>
</organism>
<accession>X6N5J3</accession>
<dbReference type="InterPro" id="IPR019410">
    <property type="entry name" value="Methyltransf_16"/>
</dbReference>
<dbReference type="InterPro" id="IPR038899">
    <property type="entry name" value="METTL22"/>
</dbReference>
<dbReference type="SUPFAM" id="SSF53335">
    <property type="entry name" value="S-adenosyl-L-methionine-dependent methyltransferases"/>
    <property type="match status" value="1"/>
</dbReference>
<dbReference type="GO" id="GO:0005634">
    <property type="term" value="C:nucleus"/>
    <property type="evidence" value="ECO:0007669"/>
    <property type="project" value="TreeGrafter"/>
</dbReference>
<dbReference type="PANTHER" id="PTHR23108:SF0">
    <property type="entry name" value="METHYLTRANSFERASE-LIKE PROTEIN 22"/>
    <property type="match status" value="1"/>
</dbReference>
<dbReference type="OMA" id="NKISARW"/>
<sequence length="301" mass="34841">MSQAAHKQKKTKSKSLVKSDIQPQNAKEHTSSFIMSWSCKHEQKKRKIRIQHTGETSVKYVGLQLWNASFLLCDHLLSNPSIVENKVILELGCGLGFNAIILAKCLSIKHIFATDNVASVLTQCKKNIELNKLNDKKNNKISARWLDWSRGNELLSKLTEKQFCVGNDHHWTKKDNQIVSLNDQKIDIIIGSEVIYDHKTSDILFDFICDIFRKYPDIIILLSNEKRLIFNEMTLVDEFYGYEQFIKNIQTCGNITLLDPTKSKSQTVKKIELVKIDWTNIPQTSQYERHKYLELIMLKLV</sequence>
<evidence type="ECO:0000256" key="1">
    <source>
        <dbReference type="SAM" id="MobiDB-lite"/>
    </source>
</evidence>
<dbReference type="Gene3D" id="3.40.50.150">
    <property type="entry name" value="Vaccinia Virus protein VP39"/>
    <property type="match status" value="1"/>
</dbReference>
<name>X6N5J3_RETFI</name>
<protein>
    <submittedName>
        <fullName evidence="2">Uncharacterized protein</fullName>
    </submittedName>
</protein>
<keyword evidence="3" id="KW-1185">Reference proteome</keyword>
<dbReference type="InterPro" id="IPR029063">
    <property type="entry name" value="SAM-dependent_MTases_sf"/>
</dbReference>
<proteinExistence type="predicted"/>